<evidence type="ECO:0000256" key="2">
    <source>
        <dbReference type="ARBA" id="ARBA00022448"/>
    </source>
</evidence>
<dbReference type="Gene3D" id="1.10.357.70">
    <property type="entry name" value="Exocyst complex component Sec6, C-terminal domain"/>
    <property type="match status" value="1"/>
</dbReference>
<proteinExistence type="inferred from homology"/>
<dbReference type="FunFam" id="1.10.357.50:FF:000006">
    <property type="entry name" value="Exocyst complex component sec6"/>
    <property type="match status" value="1"/>
</dbReference>
<dbReference type="Gene3D" id="1.10.357.50">
    <property type="match status" value="1"/>
</dbReference>
<dbReference type="PANTHER" id="PTHR21292:SF1">
    <property type="entry name" value="EXOCYST COMPLEX COMPONENT 3"/>
    <property type="match status" value="1"/>
</dbReference>
<keyword evidence="5" id="KW-1185">Reference proteome</keyword>
<dbReference type="GO" id="GO:0006887">
    <property type="term" value="P:exocytosis"/>
    <property type="evidence" value="ECO:0007669"/>
    <property type="project" value="UniProtKB-KW"/>
</dbReference>
<protein>
    <submittedName>
        <fullName evidence="4">Exocyst complex component Sec6</fullName>
    </submittedName>
</protein>
<evidence type="ECO:0000256" key="3">
    <source>
        <dbReference type="ARBA" id="ARBA00022483"/>
    </source>
</evidence>
<evidence type="ECO:0000256" key="1">
    <source>
        <dbReference type="ARBA" id="ARBA00009447"/>
    </source>
</evidence>
<dbReference type="InterPro" id="IPR010326">
    <property type="entry name" value="EXOC3/Sec6"/>
</dbReference>
<evidence type="ECO:0000313" key="4">
    <source>
        <dbReference type="EMBL" id="KAF2708460.1"/>
    </source>
</evidence>
<dbReference type="OrthoDB" id="190098at2759"/>
<organism evidence="4 5">
    <name type="scientific">Pleomassaria siparia CBS 279.74</name>
    <dbReference type="NCBI Taxonomy" id="1314801"/>
    <lineage>
        <taxon>Eukaryota</taxon>
        <taxon>Fungi</taxon>
        <taxon>Dikarya</taxon>
        <taxon>Ascomycota</taxon>
        <taxon>Pezizomycotina</taxon>
        <taxon>Dothideomycetes</taxon>
        <taxon>Pleosporomycetidae</taxon>
        <taxon>Pleosporales</taxon>
        <taxon>Pleomassariaceae</taxon>
        <taxon>Pleomassaria</taxon>
    </lineage>
</organism>
<dbReference type="EMBL" id="MU005772">
    <property type="protein sequence ID" value="KAF2708460.1"/>
    <property type="molecule type" value="Genomic_DNA"/>
</dbReference>
<dbReference type="Proteomes" id="UP000799428">
    <property type="component" value="Unassembled WGS sequence"/>
</dbReference>
<gene>
    <name evidence="4" type="ORF">K504DRAFT_468796</name>
</gene>
<sequence length="760" mass="87491">MTDVESAAVKLAELLRHPEDLDKIPALKAEFMRKKAVIDGQLRHGLKEQLEVTQAGMNSITEGQRTVNLIKEEMIKIDKLCSESQIMIRDFPHINLVAQTHRNFEQVEKMKKDIDTFQARLDDLEYMLGQDDEDPANQPNLLAIHFGVTQLRDIRDEAIEQIRKTDDASMELIENLTLDTGGTVQDYFARLDDVIDWFDKHVGEASLNLIELVQAGNDGFVVRLALVVEEEEKTDKKVQALQDAQREYKDLASRFKSIATGPKELRGYKEKFIMAIKFVCKANMDATNEKFQDEPDKLGKFVKWFFNNLNTVKLGMQTLMPKKWKIFETYYTIYHEHMHDWLLEQIDDEGLRPPHLLAIINWVEQYYTKMQKLGISEEQLGPHVIDGRAAELVRDYRQVIIKAVDEWMDRMAETDKKNFLTRDENALDTDENGCFRTKTLGDMWRMLREQLIVASSSDRTDVAEGVIDAMFRALGIRQRMWQTLAEAELAKFSVPTADYEGMQALQDWLVSIANDQIACIDEGDPDVEGQTSYLTSFERDITPLVSPAFTTNIDTQIETLRNGYVDLGTTCINIFCALIFLADFKTILPEFFTPAWYAQKRIGAIVSTFADYLHDYEKVLHPSLRDILVEELSDQLLAQYLSAIRNKGAKIKRSDPFTEKIRDDVMTAFGFFEAYASFPEIKAKWRVVGDMTDLLSAEKSQVAYVYEKFKRNYWDVQIGWVEAVLRSRDDFERSMLNAVKAKAAEVDVERGMETIMSKVK</sequence>
<evidence type="ECO:0000313" key="5">
    <source>
        <dbReference type="Proteomes" id="UP000799428"/>
    </source>
</evidence>
<accession>A0A6G1K6R1</accession>
<dbReference type="InterPro" id="IPR042532">
    <property type="entry name" value="EXOC3/Sec6_C"/>
</dbReference>
<comment type="similarity">
    <text evidence="1">Belongs to the SEC6 family.</text>
</comment>
<dbReference type="FunFam" id="1.10.357.70:FF:000005">
    <property type="entry name" value="Exocyst complex component Sec6"/>
    <property type="match status" value="1"/>
</dbReference>
<dbReference type="GO" id="GO:0051601">
    <property type="term" value="P:exocyst localization"/>
    <property type="evidence" value="ECO:0007669"/>
    <property type="project" value="TreeGrafter"/>
</dbReference>
<dbReference type="GO" id="GO:0000145">
    <property type="term" value="C:exocyst"/>
    <property type="evidence" value="ECO:0007669"/>
    <property type="project" value="InterPro"/>
</dbReference>
<name>A0A6G1K6R1_9PLEO</name>
<dbReference type="AlphaFoldDB" id="A0A6G1K6R1"/>
<keyword evidence="3" id="KW-0268">Exocytosis</keyword>
<dbReference type="Pfam" id="PF06046">
    <property type="entry name" value="Sec6"/>
    <property type="match status" value="1"/>
</dbReference>
<dbReference type="PANTHER" id="PTHR21292">
    <property type="entry name" value="EXOCYST COMPLEX COMPONENT SEC6-RELATED"/>
    <property type="match status" value="1"/>
</dbReference>
<reference evidence="4" key="1">
    <citation type="journal article" date="2020" name="Stud. Mycol.">
        <title>101 Dothideomycetes genomes: a test case for predicting lifestyles and emergence of pathogens.</title>
        <authorList>
            <person name="Haridas S."/>
            <person name="Albert R."/>
            <person name="Binder M."/>
            <person name="Bloem J."/>
            <person name="Labutti K."/>
            <person name="Salamov A."/>
            <person name="Andreopoulos B."/>
            <person name="Baker S."/>
            <person name="Barry K."/>
            <person name="Bills G."/>
            <person name="Bluhm B."/>
            <person name="Cannon C."/>
            <person name="Castanera R."/>
            <person name="Culley D."/>
            <person name="Daum C."/>
            <person name="Ezra D."/>
            <person name="Gonzalez J."/>
            <person name="Henrissat B."/>
            <person name="Kuo A."/>
            <person name="Liang C."/>
            <person name="Lipzen A."/>
            <person name="Lutzoni F."/>
            <person name="Magnuson J."/>
            <person name="Mondo S."/>
            <person name="Nolan M."/>
            <person name="Ohm R."/>
            <person name="Pangilinan J."/>
            <person name="Park H.-J."/>
            <person name="Ramirez L."/>
            <person name="Alfaro M."/>
            <person name="Sun H."/>
            <person name="Tritt A."/>
            <person name="Yoshinaga Y."/>
            <person name="Zwiers L.-H."/>
            <person name="Turgeon B."/>
            <person name="Goodwin S."/>
            <person name="Spatafora J."/>
            <person name="Crous P."/>
            <person name="Grigoriev I."/>
        </authorList>
    </citation>
    <scope>NUCLEOTIDE SEQUENCE</scope>
    <source>
        <strain evidence="4">CBS 279.74</strain>
    </source>
</reference>
<dbReference type="GO" id="GO:0000149">
    <property type="term" value="F:SNARE binding"/>
    <property type="evidence" value="ECO:0007669"/>
    <property type="project" value="TreeGrafter"/>
</dbReference>
<keyword evidence="2" id="KW-0813">Transport</keyword>